<evidence type="ECO:0000313" key="2">
    <source>
        <dbReference type="Proteomes" id="UP000005408"/>
    </source>
</evidence>
<dbReference type="OMA" id="HEEVWHA"/>
<sequence length="397" mass="44808">MEKAALHKAIFIALPHLQKMKFAVLEVKNCNATESKLFSDVDCKFDMIKTEREEEELKNEVRPLTVNFTTLFRPGLELLTACQDENIVMEALVLLNDYFQNIGFHEESLIKVFCDKGSEKEDITVAFAEHLLGKLAPGKSYIIDDEAEKKGLKCKCGCNVDPNLGSTGIGHEEVWHGPVDIICSSDNFEDQCIATCEKDLVVADSITSSCTPSKRIKEDGGEEDCTGGKTMTEVKVKAVGTSERALAQTIVFSLLQRQRHPNFRTSLTPNILFSPDYIQIIMYDAVNDVLLCSSFIDLFNVNADGHLSSEAVVTLWLVLHYRIFCCGLYFKDNVEAEIFKSNFHSLTKEKWNVYAKHLKSCVPCFPVIDKEIKVDTWNRKVLQGTEYCKGMRKKKTQ</sequence>
<organism evidence="1 2">
    <name type="scientific">Magallana gigas</name>
    <name type="common">Pacific oyster</name>
    <name type="synonym">Crassostrea gigas</name>
    <dbReference type="NCBI Taxonomy" id="29159"/>
    <lineage>
        <taxon>Eukaryota</taxon>
        <taxon>Metazoa</taxon>
        <taxon>Spiralia</taxon>
        <taxon>Lophotrochozoa</taxon>
        <taxon>Mollusca</taxon>
        <taxon>Bivalvia</taxon>
        <taxon>Autobranchia</taxon>
        <taxon>Pteriomorphia</taxon>
        <taxon>Ostreida</taxon>
        <taxon>Ostreoidea</taxon>
        <taxon>Ostreidae</taxon>
        <taxon>Magallana</taxon>
    </lineage>
</organism>
<name>A0A8W8LZG3_MAGGI</name>
<dbReference type="Proteomes" id="UP000005408">
    <property type="component" value="Unassembled WGS sequence"/>
</dbReference>
<keyword evidence="2" id="KW-1185">Reference proteome</keyword>
<dbReference type="OrthoDB" id="6152990at2759"/>
<protein>
    <submittedName>
        <fullName evidence="1">Uncharacterized protein</fullName>
    </submittedName>
</protein>
<accession>A0A8W8LZG3</accession>
<reference evidence="1" key="1">
    <citation type="submission" date="2022-08" db="UniProtKB">
        <authorList>
            <consortium name="EnsemblMetazoa"/>
        </authorList>
    </citation>
    <scope>IDENTIFICATION</scope>
    <source>
        <strain evidence="1">05x7-T-G4-1.051#20</strain>
    </source>
</reference>
<dbReference type="AlphaFoldDB" id="A0A8W8LZG3"/>
<proteinExistence type="predicted"/>
<evidence type="ECO:0000313" key="1">
    <source>
        <dbReference type="EnsemblMetazoa" id="G30862.1:cds"/>
    </source>
</evidence>
<dbReference type="EnsemblMetazoa" id="G30862.1">
    <property type="protein sequence ID" value="G30862.1:cds"/>
    <property type="gene ID" value="G30862"/>
</dbReference>